<keyword evidence="6 8" id="KW-1133">Transmembrane helix</keyword>
<dbReference type="PANTHER" id="PTHR30269:SF0">
    <property type="entry name" value="MEMBRANE TRANSPORTER PROTEIN YFCA-RELATED"/>
    <property type="match status" value="1"/>
</dbReference>
<feature type="transmembrane region" description="Helical" evidence="8">
    <location>
        <begin position="232"/>
        <end position="249"/>
    </location>
</feature>
<dbReference type="InterPro" id="IPR002781">
    <property type="entry name" value="TM_pro_TauE-like"/>
</dbReference>
<dbReference type="PANTHER" id="PTHR30269">
    <property type="entry name" value="TRANSMEMBRANE PROTEIN YFCA"/>
    <property type="match status" value="1"/>
</dbReference>
<keyword evidence="5 8" id="KW-0812">Transmembrane</keyword>
<feature type="transmembrane region" description="Helical" evidence="8">
    <location>
        <begin position="160"/>
        <end position="179"/>
    </location>
</feature>
<sequence>MIFGVDISLVAGLFAVAVAAGCVDAIAGGGGLITVPALLLSGLDPVSAIATNKLQGSAGAVSSTIAFARRGHIHWPAAWKIALAAGLASVGGALCVSLLPRPVLDAAVPVLLIGIAFYFAFARRMSTEDAAARMRPGLFALTWAPAVGFYDGVFGPGAGAFYMIGFVTLLGLGVVRATAHTKLANAASNLGSLALFAASGHVVWTIGIAMAFGAFIGAQIGSILAIRLGAKLIRPLLVTIACAMAIRLLSNPENPLRQAVTGLFAGS</sequence>
<evidence type="ECO:0000256" key="6">
    <source>
        <dbReference type="ARBA" id="ARBA00022989"/>
    </source>
</evidence>
<evidence type="ECO:0000256" key="5">
    <source>
        <dbReference type="ARBA" id="ARBA00022692"/>
    </source>
</evidence>
<gene>
    <name evidence="9" type="ORF">MBUL_04148</name>
</gene>
<accession>A0A679JN63</accession>
<keyword evidence="3" id="KW-0813">Transport</keyword>
<feature type="transmembrane region" description="Helical" evidence="8">
    <location>
        <begin position="81"/>
        <end position="100"/>
    </location>
</feature>
<feature type="transmembrane region" description="Helical" evidence="8">
    <location>
        <begin position="191"/>
        <end position="220"/>
    </location>
</feature>
<proteinExistence type="inferred from homology"/>
<dbReference type="GO" id="GO:0005886">
    <property type="term" value="C:plasma membrane"/>
    <property type="evidence" value="ECO:0007669"/>
    <property type="project" value="UniProtKB-SubCell"/>
</dbReference>
<evidence type="ECO:0000256" key="4">
    <source>
        <dbReference type="ARBA" id="ARBA00022475"/>
    </source>
</evidence>
<dbReference type="Pfam" id="PF01925">
    <property type="entry name" value="TauE"/>
    <property type="match status" value="1"/>
</dbReference>
<name>A0A679JN63_9HYPH</name>
<protein>
    <recommendedName>
        <fullName evidence="8">Probable membrane transporter protein</fullName>
    </recommendedName>
</protein>
<dbReference type="AlphaFoldDB" id="A0A679JN63"/>
<evidence type="ECO:0000313" key="9">
    <source>
        <dbReference type="EMBL" id="CAA2107413.1"/>
    </source>
</evidence>
<comment type="subcellular location">
    <subcellularLocation>
        <location evidence="1 8">Cell membrane</location>
        <topology evidence="1 8">Multi-pass membrane protein</topology>
    </subcellularLocation>
</comment>
<reference evidence="9" key="1">
    <citation type="submission" date="2019-12" db="EMBL/GenBank/DDBJ databases">
        <authorList>
            <person name="Cremers G."/>
        </authorList>
    </citation>
    <scope>NUCLEOTIDE SEQUENCE</scope>
    <source>
        <strain evidence="9">Mbul1</strain>
    </source>
</reference>
<organism evidence="9">
    <name type="scientific">Methylobacterium bullatum</name>
    <dbReference type="NCBI Taxonomy" id="570505"/>
    <lineage>
        <taxon>Bacteria</taxon>
        <taxon>Pseudomonadati</taxon>
        <taxon>Pseudomonadota</taxon>
        <taxon>Alphaproteobacteria</taxon>
        <taxon>Hyphomicrobiales</taxon>
        <taxon>Methylobacteriaceae</taxon>
        <taxon>Methylobacterium</taxon>
    </lineage>
</organism>
<keyword evidence="7 8" id="KW-0472">Membrane</keyword>
<evidence type="ECO:0000256" key="3">
    <source>
        <dbReference type="ARBA" id="ARBA00022448"/>
    </source>
</evidence>
<keyword evidence="4 8" id="KW-1003">Cell membrane</keyword>
<evidence type="ECO:0000256" key="1">
    <source>
        <dbReference type="ARBA" id="ARBA00004651"/>
    </source>
</evidence>
<evidence type="ECO:0000256" key="8">
    <source>
        <dbReference type="RuleBase" id="RU363041"/>
    </source>
</evidence>
<feature type="transmembrane region" description="Helical" evidence="8">
    <location>
        <begin position="106"/>
        <end position="125"/>
    </location>
</feature>
<comment type="similarity">
    <text evidence="2 8">Belongs to the 4-toluene sulfonate uptake permease (TSUP) (TC 2.A.102) family.</text>
</comment>
<dbReference type="EMBL" id="LR743504">
    <property type="protein sequence ID" value="CAA2107413.1"/>
    <property type="molecule type" value="Genomic_DNA"/>
</dbReference>
<evidence type="ECO:0000256" key="2">
    <source>
        <dbReference type="ARBA" id="ARBA00009142"/>
    </source>
</evidence>
<dbReference type="InterPro" id="IPR052017">
    <property type="entry name" value="TSUP"/>
</dbReference>
<evidence type="ECO:0000256" key="7">
    <source>
        <dbReference type="ARBA" id="ARBA00023136"/>
    </source>
</evidence>